<sequence>MKQYTLNVQFTAEKQTGRYGVQHVWHECGLDHHSECMVLTVQHRSRSVMIWGCMSGKCVGEMAFMIEDTMNSSGYTKILSDSMQKLVKMMTWLGMLPDLNATEDFCSILKRKVEQHNPSSKEQLKIVSEEWQNISLAEED</sequence>
<keyword evidence="2" id="KW-1185">Reference proteome</keyword>
<dbReference type="Gene3D" id="3.30.420.10">
    <property type="entry name" value="Ribonuclease H-like superfamily/Ribonuclease H"/>
    <property type="match status" value="2"/>
</dbReference>
<name>A0AAQ5YIJ5_AMPOC</name>
<evidence type="ECO:0000313" key="2">
    <source>
        <dbReference type="Proteomes" id="UP001501940"/>
    </source>
</evidence>
<proteinExistence type="predicted"/>
<dbReference type="AlphaFoldDB" id="A0AAQ5YIJ5"/>
<reference evidence="1" key="2">
    <citation type="submission" date="2025-08" db="UniProtKB">
        <authorList>
            <consortium name="Ensembl"/>
        </authorList>
    </citation>
    <scope>IDENTIFICATION</scope>
</reference>
<dbReference type="Proteomes" id="UP001501940">
    <property type="component" value="Chromosome 7"/>
</dbReference>
<organism evidence="1 2">
    <name type="scientific">Amphiprion ocellaris</name>
    <name type="common">Clown anemonefish</name>
    <dbReference type="NCBI Taxonomy" id="80972"/>
    <lineage>
        <taxon>Eukaryota</taxon>
        <taxon>Metazoa</taxon>
        <taxon>Chordata</taxon>
        <taxon>Craniata</taxon>
        <taxon>Vertebrata</taxon>
        <taxon>Euteleostomi</taxon>
        <taxon>Actinopterygii</taxon>
        <taxon>Neopterygii</taxon>
        <taxon>Teleostei</taxon>
        <taxon>Neoteleostei</taxon>
        <taxon>Acanthomorphata</taxon>
        <taxon>Ovalentaria</taxon>
        <taxon>Pomacentridae</taxon>
        <taxon>Amphiprion</taxon>
    </lineage>
</organism>
<dbReference type="InterPro" id="IPR036397">
    <property type="entry name" value="RNaseH_sf"/>
</dbReference>
<reference evidence="1 2" key="1">
    <citation type="submission" date="2022-01" db="EMBL/GenBank/DDBJ databases">
        <title>A chromosome-scale genome assembly of the false clownfish, Amphiprion ocellaris.</title>
        <authorList>
            <person name="Ryu T."/>
        </authorList>
    </citation>
    <scope>NUCLEOTIDE SEQUENCE [LARGE SCALE GENOMIC DNA]</scope>
</reference>
<accession>A0AAQ5YIJ5</accession>
<reference evidence="1" key="3">
    <citation type="submission" date="2025-09" db="UniProtKB">
        <authorList>
            <consortium name="Ensembl"/>
        </authorList>
    </citation>
    <scope>IDENTIFICATION</scope>
</reference>
<dbReference type="GO" id="GO:0003676">
    <property type="term" value="F:nucleic acid binding"/>
    <property type="evidence" value="ECO:0007669"/>
    <property type="project" value="InterPro"/>
</dbReference>
<dbReference type="Ensembl" id="ENSAOCT00000042972.1">
    <property type="protein sequence ID" value="ENSAOCP00000051666.1"/>
    <property type="gene ID" value="ENSAOCG00000029109.1"/>
</dbReference>
<dbReference type="GeneTree" id="ENSGT00990000206789"/>
<evidence type="ECO:0000313" key="1">
    <source>
        <dbReference type="Ensembl" id="ENSAOCP00000051666.1"/>
    </source>
</evidence>
<protein>
    <submittedName>
        <fullName evidence="1">Uncharacterized protein</fullName>
    </submittedName>
</protein>